<reference evidence="6 7" key="1">
    <citation type="submission" date="2024-03" db="EMBL/GenBank/DDBJ databases">
        <title>Human intestinal bacterial collection.</title>
        <authorList>
            <person name="Pauvert C."/>
            <person name="Hitch T.C.A."/>
            <person name="Clavel T."/>
        </authorList>
    </citation>
    <scope>NUCLEOTIDE SEQUENCE [LARGE SCALE GENOMIC DNA]</scope>
    <source>
        <strain evidence="6 7">CLA-AA-H95</strain>
    </source>
</reference>
<dbReference type="Proteomes" id="UP001446032">
    <property type="component" value="Unassembled WGS sequence"/>
</dbReference>
<dbReference type="SUPFAM" id="SSF53850">
    <property type="entry name" value="Periplasmic binding protein-like II"/>
    <property type="match status" value="1"/>
</dbReference>
<dbReference type="PRINTS" id="PR00039">
    <property type="entry name" value="HTHLYSR"/>
</dbReference>
<evidence type="ECO:0000256" key="1">
    <source>
        <dbReference type="ARBA" id="ARBA00009437"/>
    </source>
</evidence>
<comment type="caution">
    <text evidence="6">The sequence shown here is derived from an EMBL/GenBank/DDBJ whole genome shotgun (WGS) entry which is preliminary data.</text>
</comment>
<dbReference type="InterPro" id="IPR005119">
    <property type="entry name" value="LysR_subst-bd"/>
</dbReference>
<dbReference type="Pfam" id="PF03466">
    <property type="entry name" value="LysR_substrate"/>
    <property type="match status" value="1"/>
</dbReference>
<dbReference type="Gene3D" id="3.40.190.10">
    <property type="entry name" value="Periplasmic binding protein-like II"/>
    <property type="match status" value="2"/>
</dbReference>
<organism evidence="6 7">
    <name type="scientific">Blautia intestinihominis</name>
    <dbReference type="NCBI Taxonomy" id="3133152"/>
    <lineage>
        <taxon>Bacteria</taxon>
        <taxon>Bacillati</taxon>
        <taxon>Bacillota</taxon>
        <taxon>Clostridia</taxon>
        <taxon>Lachnospirales</taxon>
        <taxon>Lachnospiraceae</taxon>
        <taxon>Blautia</taxon>
    </lineage>
</organism>
<dbReference type="InterPro" id="IPR000847">
    <property type="entry name" value="LysR_HTH_N"/>
</dbReference>
<evidence type="ECO:0000256" key="3">
    <source>
        <dbReference type="ARBA" id="ARBA00023125"/>
    </source>
</evidence>
<keyword evidence="4" id="KW-0804">Transcription</keyword>
<evidence type="ECO:0000313" key="6">
    <source>
        <dbReference type="EMBL" id="MEQ2360139.1"/>
    </source>
</evidence>
<dbReference type="PANTHER" id="PTHR30346:SF0">
    <property type="entry name" value="HCA OPERON TRANSCRIPTIONAL ACTIVATOR HCAR"/>
    <property type="match status" value="1"/>
</dbReference>
<evidence type="ECO:0000313" key="7">
    <source>
        <dbReference type="Proteomes" id="UP001446032"/>
    </source>
</evidence>
<evidence type="ECO:0000256" key="4">
    <source>
        <dbReference type="ARBA" id="ARBA00023163"/>
    </source>
</evidence>
<dbReference type="PROSITE" id="PS50931">
    <property type="entry name" value="HTH_LYSR"/>
    <property type="match status" value="1"/>
</dbReference>
<accession>A0ABV1APN4</accession>
<keyword evidence="2" id="KW-0805">Transcription regulation</keyword>
<dbReference type="InterPro" id="IPR036390">
    <property type="entry name" value="WH_DNA-bd_sf"/>
</dbReference>
<keyword evidence="7" id="KW-1185">Reference proteome</keyword>
<dbReference type="RefSeq" id="WP_118698196.1">
    <property type="nucleotide sequence ID" value="NZ_JBBMEI010000102.1"/>
</dbReference>
<dbReference type="Pfam" id="PF00126">
    <property type="entry name" value="HTH_1"/>
    <property type="match status" value="1"/>
</dbReference>
<dbReference type="CDD" id="cd05466">
    <property type="entry name" value="PBP2_LTTR_substrate"/>
    <property type="match status" value="1"/>
</dbReference>
<sequence>MKEIRDRYDIFLKVCETGNFSRAAEALNYTQSGISQMMAGLEEELGVQLFARIKKGVILTDNGKRLLPYIQEMVNQKDKLRQAAFNINNKVEGKLRIGSFTSVTAMWMPDVIRFFQKNYPQVEVQIFDGNYDEIRDWIIHGQVDCGFLSSIVAFDLKFYPLLEDPLCAVMPKGHPLAGKKCIKLEELLEYPFIIETPGCDNDILHLLEKCTKKPQVSYSFRDDTLIMAFVKNGFGVTVSQDLVMRAFSDGVEVRPLEPESHRTIGLSFARTTNSVVSGVLLDYLQKSLQKYDSSPSGS</sequence>
<name>A0ABV1APN4_9FIRM</name>
<gene>
    <name evidence="6" type="ORF">WMO75_17780</name>
</gene>
<dbReference type="InterPro" id="IPR036388">
    <property type="entry name" value="WH-like_DNA-bd_sf"/>
</dbReference>
<dbReference type="EMBL" id="JBBMEI010000102">
    <property type="protein sequence ID" value="MEQ2360139.1"/>
    <property type="molecule type" value="Genomic_DNA"/>
</dbReference>
<evidence type="ECO:0000259" key="5">
    <source>
        <dbReference type="PROSITE" id="PS50931"/>
    </source>
</evidence>
<dbReference type="PANTHER" id="PTHR30346">
    <property type="entry name" value="TRANSCRIPTIONAL DUAL REGULATOR HCAR-RELATED"/>
    <property type="match status" value="1"/>
</dbReference>
<dbReference type="SUPFAM" id="SSF46785">
    <property type="entry name" value="Winged helix' DNA-binding domain"/>
    <property type="match status" value="1"/>
</dbReference>
<dbReference type="Gene3D" id="1.10.10.10">
    <property type="entry name" value="Winged helix-like DNA-binding domain superfamily/Winged helix DNA-binding domain"/>
    <property type="match status" value="1"/>
</dbReference>
<comment type="similarity">
    <text evidence="1">Belongs to the LysR transcriptional regulatory family.</text>
</comment>
<protein>
    <submittedName>
        <fullName evidence="6">LysR family transcriptional regulator</fullName>
    </submittedName>
</protein>
<keyword evidence="3" id="KW-0238">DNA-binding</keyword>
<feature type="domain" description="HTH lysR-type" evidence="5">
    <location>
        <begin position="10"/>
        <end position="60"/>
    </location>
</feature>
<evidence type="ECO:0000256" key="2">
    <source>
        <dbReference type="ARBA" id="ARBA00023015"/>
    </source>
</evidence>
<proteinExistence type="inferred from homology"/>